<comment type="similarity">
    <text evidence="2">Belongs to the SLC35F solute transporter family.</text>
</comment>
<keyword evidence="6 7" id="KW-0472">Membrane</keyword>
<dbReference type="InterPro" id="IPR052221">
    <property type="entry name" value="SLC35F_Transporter"/>
</dbReference>
<reference evidence="8" key="1">
    <citation type="submission" date="2020-07" db="EMBL/GenBank/DDBJ databases">
        <title>Genome sequence and genetic diversity analysis of an under-domesticated orphan crop, white fonio (Digitaria exilis).</title>
        <authorList>
            <person name="Bennetzen J.L."/>
            <person name="Chen S."/>
            <person name="Ma X."/>
            <person name="Wang X."/>
            <person name="Yssel A.E.J."/>
            <person name="Chaluvadi S.R."/>
            <person name="Johnson M."/>
            <person name="Gangashetty P."/>
            <person name="Hamidou F."/>
            <person name="Sanogo M.D."/>
            <person name="Zwaenepoel A."/>
            <person name="Wallace J."/>
            <person name="Van De Peer Y."/>
            <person name="Van Deynze A."/>
        </authorList>
    </citation>
    <scope>NUCLEOTIDE SEQUENCE</scope>
    <source>
        <tissue evidence="8">Leaves</tissue>
    </source>
</reference>
<proteinExistence type="inferred from homology"/>
<dbReference type="GO" id="GO:0016020">
    <property type="term" value="C:membrane"/>
    <property type="evidence" value="ECO:0007669"/>
    <property type="project" value="UniProtKB-SubCell"/>
</dbReference>
<dbReference type="PANTHER" id="PTHR14233:SF18">
    <property type="entry name" value="OS05G0444300 PROTEIN"/>
    <property type="match status" value="1"/>
</dbReference>
<comment type="caution">
    <text evidence="8">The sequence shown here is derived from an EMBL/GenBank/DDBJ whole genome shotgun (WGS) entry which is preliminary data.</text>
</comment>
<evidence type="ECO:0000313" key="8">
    <source>
        <dbReference type="EMBL" id="KAF8779359.1"/>
    </source>
</evidence>
<organism evidence="8 9">
    <name type="scientific">Digitaria exilis</name>
    <dbReference type="NCBI Taxonomy" id="1010633"/>
    <lineage>
        <taxon>Eukaryota</taxon>
        <taxon>Viridiplantae</taxon>
        <taxon>Streptophyta</taxon>
        <taxon>Embryophyta</taxon>
        <taxon>Tracheophyta</taxon>
        <taxon>Spermatophyta</taxon>
        <taxon>Magnoliopsida</taxon>
        <taxon>Liliopsida</taxon>
        <taxon>Poales</taxon>
        <taxon>Poaceae</taxon>
        <taxon>PACMAD clade</taxon>
        <taxon>Panicoideae</taxon>
        <taxon>Panicodae</taxon>
        <taxon>Paniceae</taxon>
        <taxon>Anthephorinae</taxon>
        <taxon>Digitaria</taxon>
    </lineage>
</organism>
<dbReference type="Proteomes" id="UP000636709">
    <property type="component" value="Unassembled WGS sequence"/>
</dbReference>
<keyword evidence="4 7" id="KW-0812">Transmembrane</keyword>
<feature type="transmembrane region" description="Helical" evidence="7">
    <location>
        <begin position="62"/>
        <end position="79"/>
    </location>
</feature>
<dbReference type="Pfam" id="PF06027">
    <property type="entry name" value="SLC35F"/>
    <property type="match status" value="1"/>
</dbReference>
<dbReference type="PANTHER" id="PTHR14233">
    <property type="entry name" value="DUF914-RELATED"/>
    <property type="match status" value="1"/>
</dbReference>
<feature type="transmembrane region" description="Helical" evidence="7">
    <location>
        <begin position="100"/>
        <end position="119"/>
    </location>
</feature>
<evidence type="ECO:0000256" key="5">
    <source>
        <dbReference type="ARBA" id="ARBA00022989"/>
    </source>
</evidence>
<dbReference type="AlphaFoldDB" id="A0A835FV94"/>
<evidence type="ECO:0000256" key="4">
    <source>
        <dbReference type="ARBA" id="ARBA00022692"/>
    </source>
</evidence>
<evidence type="ECO:0000256" key="6">
    <source>
        <dbReference type="ARBA" id="ARBA00023136"/>
    </source>
</evidence>
<evidence type="ECO:0000256" key="7">
    <source>
        <dbReference type="SAM" id="Phobius"/>
    </source>
</evidence>
<evidence type="ECO:0000313" key="9">
    <source>
        <dbReference type="Proteomes" id="UP000636709"/>
    </source>
</evidence>
<dbReference type="EMBL" id="JACEFO010000183">
    <property type="protein sequence ID" value="KAF8779359.1"/>
    <property type="molecule type" value="Genomic_DNA"/>
</dbReference>
<evidence type="ECO:0000256" key="1">
    <source>
        <dbReference type="ARBA" id="ARBA00004141"/>
    </source>
</evidence>
<protein>
    <submittedName>
        <fullName evidence="8">Uncharacterized protein</fullName>
    </submittedName>
</protein>
<keyword evidence="3" id="KW-0813">Transport</keyword>
<dbReference type="OrthoDB" id="429955at2759"/>
<comment type="subcellular location">
    <subcellularLocation>
        <location evidence="1">Membrane</location>
        <topology evidence="1">Multi-pass membrane protein</topology>
    </subcellularLocation>
</comment>
<evidence type="ECO:0000256" key="3">
    <source>
        <dbReference type="ARBA" id="ARBA00022448"/>
    </source>
</evidence>
<feature type="transmembrane region" description="Helical" evidence="7">
    <location>
        <begin position="21"/>
        <end position="42"/>
    </location>
</feature>
<dbReference type="InterPro" id="IPR009262">
    <property type="entry name" value="SLC35_F1/F2/F6"/>
</dbReference>
<accession>A0A835FV94</accession>
<evidence type="ECO:0000256" key="2">
    <source>
        <dbReference type="ARBA" id="ARBA00007863"/>
    </source>
</evidence>
<gene>
    <name evidence="8" type="ORF">HU200_002625</name>
</gene>
<sequence>MRLRLPRLPAPQYASQSQSSIPSSLTSWPCGCCIFLSVAQIALIRSGKYISAGVHAPLAQSFFAYLLVILLYVPIVLYRRRKLQVSIVEYCVKKDQQVEVVAMLGFFGLLVSTVQVYPLHRHLA</sequence>
<name>A0A835FV94_9POAL</name>
<keyword evidence="9" id="KW-1185">Reference proteome</keyword>
<dbReference type="GO" id="GO:0022857">
    <property type="term" value="F:transmembrane transporter activity"/>
    <property type="evidence" value="ECO:0007669"/>
    <property type="project" value="InterPro"/>
</dbReference>
<keyword evidence="5 7" id="KW-1133">Transmembrane helix</keyword>